<feature type="domain" description="Endonuclease/exonuclease/phosphatase" evidence="1">
    <location>
        <begin position="1"/>
        <end position="232"/>
    </location>
</feature>
<evidence type="ECO:0000313" key="2">
    <source>
        <dbReference type="EMBL" id="GAA5053385.1"/>
    </source>
</evidence>
<gene>
    <name evidence="2" type="ORF">GCM10025751_30580</name>
</gene>
<accession>A0AAV3UJB7</accession>
<dbReference type="InterPro" id="IPR051916">
    <property type="entry name" value="GPI-anchor_lipid_remodeler"/>
</dbReference>
<keyword evidence="2" id="KW-0378">Hydrolase</keyword>
<keyword evidence="2" id="KW-0255">Endonuclease</keyword>
<comment type="caution">
    <text evidence="2">The sequence shown here is derived from an EMBL/GenBank/DDBJ whole genome shotgun (WGS) entry which is preliminary data.</text>
</comment>
<dbReference type="InterPro" id="IPR005135">
    <property type="entry name" value="Endo/exonuclease/phosphatase"/>
</dbReference>
<dbReference type="Proteomes" id="UP001501729">
    <property type="component" value="Unassembled WGS sequence"/>
</dbReference>
<dbReference type="GO" id="GO:0006506">
    <property type="term" value="P:GPI anchor biosynthetic process"/>
    <property type="evidence" value="ECO:0007669"/>
    <property type="project" value="TreeGrafter"/>
</dbReference>
<dbReference type="GO" id="GO:0004519">
    <property type="term" value="F:endonuclease activity"/>
    <property type="evidence" value="ECO:0007669"/>
    <property type="project" value="UniProtKB-KW"/>
</dbReference>
<dbReference type="GO" id="GO:0016020">
    <property type="term" value="C:membrane"/>
    <property type="evidence" value="ECO:0007669"/>
    <property type="project" value="GOC"/>
</dbReference>
<evidence type="ECO:0000259" key="1">
    <source>
        <dbReference type="Pfam" id="PF03372"/>
    </source>
</evidence>
<dbReference type="InterPro" id="IPR036691">
    <property type="entry name" value="Endo/exonu/phosph_ase_sf"/>
</dbReference>
<sequence length="253" mass="28055">MSYNIHHGAGSDGQLNLTHTARVIRESGAEIVGVQEVDGHWGARSNFEHQAKRLAKMLDMNYFFAPIYSLEPLEQNRPRREYGLAVLSEHPILRAENHEITRLSTQIGTEPQLAPGFPEVRVNIRGVILSVYATHLDYRADPAVRRMQVDDMLKIVRNREPTVLMGDLNATPDAPELAPLLDMFDDTWDGQGDGTGYTFPAENPTKRIDYVLTSSTIGTNSVKVVKTHASDHRPVVAELSISGSTVGIGRSEE</sequence>
<protein>
    <submittedName>
        <fullName evidence="2">Endonuclease/exonuclease/phosphatase family protein</fullName>
    </submittedName>
</protein>
<keyword evidence="3" id="KW-1185">Reference proteome</keyword>
<dbReference type="Gene3D" id="3.60.10.10">
    <property type="entry name" value="Endonuclease/exonuclease/phosphatase"/>
    <property type="match status" value="1"/>
</dbReference>
<dbReference type="PANTHER" id="PTHR14859:SF15">
    <property type="entry name" value="ENDONUCLEASE_EXONUCLEASE_PHOSPHATASE DOMAIN-CONTAINING PROTEIN"/>
    <property type="match status" value="1"/>
</dbReference>
<evidence type="ECO:0000313" key="3">
    <source>
        <dbReference type="Proteomes" id="UP001501729"/>
    </source>
</evidence>
<dbReference type="EMBL" id="BAABKX010000013">
    <property type="protein sequence ID" value="GAA5053385.1"/>
    <property type="molecule type" value="Genomic_DNA"/>
</dbReference>
<organism evidence="2 3">
    <name type="scientific">Haladaptatus pallidirubidus</name>
    <dbReference type="NCBI Taxonomy" id="1008152"/>
    <lineage>
        <taxon>Archaea</taxon>
        <taxon>Methanobacteriati</taxon>
        <taxon>Methanobacteriota</taxon>
        <taxon>Stenosarchaea group</taxon>
        <taxon>Halobacteria</taxon>
        <taxon>Halobacteriales</taxon>
        <taxon>Haladaptataceae</taxon>
        <taxon>Haladaptatus</taxon>
    </lineage>
</organism>
<dbReference type="Pfam" id="PF03372">
    <property type="entry name" value="Exo_endo_phos"/>
    <property type="match status" value="1"/>
</dbReference>
<name>A0AAV3UJB7_9EURY</name>
<dbReference type="PANTHER" id="PTHR14859">
    <property type="entry name" value="CALCOFLUOR WHITE HYPERSENSITIVE PROTEIN PRECURSOR"/>
    <property type="match status" value="1"/>
</dbReference>
<reference evidence="2 3" key="1">
    <citation type="journal article" date="2019" name="Int. J. Syst. Evol. Microbiol.">
        <title>The Global Catalogue of Microorganisms (GCM) 10K type strain sequencing project: providing services to taxonomists for standard genome sequencing and annotation.</title>
        <authorList>
            <consortium name="The Broad Institute Genomics Platform"/>
            <consortium name="The Broad Institute Genome Sequencing Center for Infectious Disease"/>
            <person name="Wu L."/>
            <person name="Ma J."/>
        </authorList>
    </citation>
    <scope>NUCLEOTIDE SEQUENCE [LARGE SCALE GENOMIC DNA]</scope>
    <source>
        <strain evidence="2 3">JCM 17504</strain>
    </source>
</reference>
<keyword evidence="2" id="KW-0540">Nuclease</keyword>
<proteinExistence type="predicted"/>
<dbReference type="AlphaFoldDB" id="A0AAV3UJB7"/>
<dbReference type="SUPFAM" id="SSF56219">
    <property type="entry name" value="DNase I-like"/>
    <property type="match status" value="1"/>
</dbReference>